<dbReference type="InterPro" id="IPR001611">
    <property type="entry name" value="Leu-rich_rpt"/>
</dbReference>
<organism evidence="4 5">
    <name type="scientific">Crocodylus porosus</name>
    <name type="common">Saltwater crocodile</name>
    <name type="synonym">Estuarine crocodile</name>
    <dbReference type="NCBI Taxonomy" id="8502"/>
    <lineage>
        <taxon>Eukaryota</taxon>
        <taxon>Metazoa</taxon>
        <taxon>Chordata</taxon>
        <taxon>Craniata</taxon>
        <taxon>Vertebrata</taxon>
        <taxon>Euteleostomi</taxon>
        <taxon>Archelosauria</taxon>
        <taxon>Archosauria</taxon>
        <taxon>Crocodylia</taxon>
        <taxon>Longirostres</taxon>
        <taxon>Crocodylidae</taxon>
        <taxon>Crocodylus</taxon>
    </lineage>
</organism>
<sequence length="607" mass="65749">MQAVGIVTSQPRVAPRRAQPMAGLGASAAVGAQLRRLHLWEFPGGTGSWNKSWLESRKKTPRGDVARRAAGAAPGEEADVPGEESLEALMEFVSSPGSPWALPPDCSPEDQHLKGLAVQSPQLIQDSFIFLFFTSLRLVDKGVSEVDDELLKFQNLEELVLSANKISNINSANLPRTLKVLELCGNKIVALQDLCAHPPPQLQHLGLGYNLLGSSEDGHLTEQFWPNLLSLDLSFNNFTDLLGLVSKLATLRKLRVLVLQGNPLALIPGYRGFIIDSLPKLCILDDMSILPDEKHRFCGLSSQPELMVNEAQIVVTVGKIEGIPCPSTLEQLESSADSPVIAYSYYVTYEFAEGETSKGAKSTEVCAHRDCSIQQGNWGRQRVRGIGTVLLISIASLTHWNSSGPLRVELTVRSVTVGAVGRWLVSIATVVFSFPANMHQTLPKPWAETIECSYRKEHVVTDLVALKGYLQAGTTVTVMEEKVLSWPVIASPVENASKKGKAGKGKQKDTDKTSPYKEDKPKQKKEAAAELRSDPPILRTLGSRHVKLESLLAGDRPVAVVCDFGVLVPESVTQPPSPTEKVPACPPRPQDPTACGGAVPLGICPRA</sequence>
<name>A0A7M4F215_CROPO</name>
<keyword evidence="5" id="KW-1185">Reference proteome</keyword>
<accession>A0A7M4F215</accession>
<dbReference type="PROSITE" id="PS51450">
    <property type="entry name" value="LRR"/>
    <property type="match status" value="2"/>
</dbReference>
<dbReference type="GO" id="GO:0005737">
    <property type="term" value="C:cytoplasm"/>
    <property type="evidence" value="ECO:0007669"/>
    <property type="project" value="TreeGrafter"/>
</dbReference>
<evidence type="ECO:0000313" key="4">
    <source>
        <dbReference type="Ensembl" id="ENSCPRP00005017909.1"/>
    </source>
</evidence>
<feature type="region of interest" description="Disordered" evidence="3">
    <location>
        <begin position="573"/>
        <end position="596"/>
    </location>
</feature>
<dbReference type="AlphaFoldDB" id="A0A7M4F215"/>
<evidence type="ECO:0000256" key="2">
    <source>
        <dbReference type="ARBA" id="ARBA00022737"/>
    </source>
</evidence>
<dbReference type="OMA" id="AEVIPCN"/>
<dbReference type="InterPro" id="IPR032675">
    <property type="entry name" value="LRR_dom_sf"/>
</dbReference>
<dbReference type="PANTHER" id="PTHR15454:SF19">
    <property type="entry name" value="LEUCINE-RICH REPEAT-CONTAINING PROTEIN 51"/>
    <property type="match status" value="1"/>
</dbReference>
<reference evidence="4" key="1">
    <citation type="submission" date="2025-08" db="UniProtKB">
        <authorList>
            <consortium name="Ensembl"/>
        </authorList>
    </citation>
    <scope>IDENTIFICATION</scope>
</reference>
<proteinExistence type="predicted"/>
<keyword evidence="2" id="KW-0677">Repeat</keyword>
<feature type="region of interest" description="Disordered" evidence="3">
    <location>
        <begin position="51"/>
        <end position="80"/>
    </location>
</feature>
<evidence type="ECO:0000256" key="3">
    <source>
        <dbReference type="SAM" id="MobiDB-lite"/>
    </source>
</evidence>
<dbReference type="SUPFAM" id="SSF52058">
    <property type="entry name" value="L domain-like"/>
    <property type="match status" value="1"/>
</dbReference>
<dbReference type="GeneTree" id="ENSGT00390000008994"/>
<feature type="compositionally biased region" description="Basic and acidic residues" evidence="3">
    <location>
        <begin position="54"/>
        <end position="67"/>
    </location>
</feature>
<feature type="region of interest" description="Disordered" evidence="3">
    <location>
        <begin position="496"/>
        <end position="536"/>
    </location>
</feature>
<protein>
    <submittedName>
        <fullName evidence="4">Leucine rich repeat containing 43</fullName>
    </submittedName>
</protein>
<feature type="compositionally biased region" description="Basic and acidic residues" evidence="3">
    <location>
        <begin position="506"/>
        <end position="533"/>
    </location>
</feature>
<evidence type="ECO:0000256" key="1">
    <source>
        <dbReference type="ARBA" id="ARBA00022614"/>
    </source>
</evidence>
<reference evidence="4" key="2">
    <citation type="submission" date="2025-09" db="UniProtKB">
        <authorList>
            <consortium name="Ensembl"/>
        </authorList>
    </citation>
    <scope>IDENTIFICATION</scope>
</reference>
<gene>
    <name evidence="4" type="primary">LRRC43</name>
</gene>
<dbReference type="Proteomes" id="UP000594220">
    <property type="component" value="Unplaced"/>
</dbReference>
<dbReference type="Ensembl" id="ENSCPRT00005020955.1">
    <property type="protein sequence ID" value="ENSCPRP00005017909.1"/>
    <property type="gene ID" value="ENSCPRG00005012484.1"/>
</dbReference>
<evidence type="ECO:0000313" key="5">
    <source>
        <dbReference type="Proteomes" id="UP000594220"/>
    </source>
</evidence>
<dbReference type="PANTHER" id="PTHR15454">
    <property type="entry name" value="NISCHARIN RELATED"/>
    <property type="match status" value="1"/>
</dbReference>
<keyword evidence="1" id="KW-0433">Leucine-rich repeat</keyword>
<dbReference type="Gene3D" id="3.80.10.10">
    <property type="entry name" value="Ribonuclease Inhibitor"/>
    <property type="match status" value="2"/>
</dbReference>